<name>A0AAU7VP06_9FIRM</name>
<organism evidence="1">
    <name type="scientific">Proteinivorax tanatarense</name>
    <dbReference type="NCBI Taxonomy" id="1260629"/>
    <lineage>
        <taxon>Bacteria</taxon>
        <taxon>Bacillati</taxon>
        <taxon>Bacillota</taxon>
        <taxon>Clostridia</taxon>
        <taxon>Eubacteriales</taxon>
        <taxon>Proteinivoracaceae</taxon>
        <taxon>Proteinivorax</taxon>
    </lineage>
</organism>
<evidence type="ECO:0008006" key="2">
    <source>
        <dbReference type="Google" id="ProtNLM"/>
    </source>
</evidence>
<evidence type="ECO:0000313" key="1">
    <source>
        <dbReference type="EMBL" id="XBX75927.1"/>
    </source>
</evidence>
<dbReference type="AlphaFoldDB" id="A0AAU7VP06"/>
<sequence>MDKKMFENIKEQFSSNKLLGALCILGVALLVLSKFIGDDDKNTAQPSAEIEQQITDSYEEKIQKELEEILGNIAGVGKAKVMVTLDKGNEKIVAKNITESERTTLEEDTEGGVREIIDYNYQGELVILRKSGGDEPLVLTEVKPKVRGVVVVCPGGNDPSIQKQVIRAVQGVLDIPTYRISVMPKK</sequence>
<protein>
    <recommendedName>
        <fullName evidence="2">Stage III sporulation protein AG</fullName>
    </recommendedName>
</protein>
<accession>A0AAU7VP06</accession>
<reference evidence="1" key="2">
    <citation type="submission" date="2024-06" db="EMBL/GenBank/DDBJ databases">
        <authorList>
            <person name="Petrova K.O."/>
            <person name="Toshchakov S.V."/>
            <person name="Boltjanskaja Y.V."/>
            <person name="Kevbrin V."/>
        </authorList>
    </citation>
    <scope>NUCLEOTIDE SEQUENCE</scope>
    <source>
        <strain evidence="1">Z-910T</strain>
    </source>
</reference>
<gene>
    <name evidence="1" type="ORF">PRVXT_001090</name>
</gene>
<dbReference type="RefSeq" id="WP_350344662.1">
    <property type="nucleotide sequence ID" value="NZ_CP158367.1"/>
</dbReference>
<dbReference type="EMBL" id="CP158367">
    <property type="protein sequence ID" value="XBX75927.1"/>
    <property type="molecule type" value="Genomic_DNA"/>
</dbReference>
<proteinExistence type="predicted"/>
<reference evidence="1" key="1">
    <citation type="journal article" date="2013" name="Extremophiles">
        <title>Proteinivorax tanatarense gen. nov., sp. nov., an anaerobic, haloalkaliphilic, proteolytic bacterium isolated from a decaying algal bloom, and proposal of Proteinivoraceae fam. nov.</title>
        <authorList>
            <person name="Kevbrin V."/>
            <person name="Boltyanskaya Y."/>
            <person name="Zhilina T."/>
            <person name="Kolganova T."/>
            <person name="Lavrentjeva E."/>
            <person name="Kuznetsov B."/>
        </authorList>
    </citation>
    <scope>NUCLEOTIDE SEQUENCE</scope>
    <source>
        <strain evidence="1">Z-910T</strain>
    </source>
</reference>